<dbReference type="PANTHER" id="PTHR11786:SF0">
    <property type="entry name" value="ARYLAMINE N-ACETYLTRANSFERASE 4-RELATED"/>
    <property type="match status" value="1"/>
</dbReference>
<dbReference type="Gene3D" id="3.30.2140.10">
    <property type="entry name" value="Arylamine N-acetyltransferase"/>
    <property type="match status" value="1"/>
</dbReference>
<proteinExistence type="inferred from homology"/>
<dbReference type="AlphaFoldDB" id="A0A0M9BL30"/>
<evidence type="ECO:0000313" key="3">
    <source>
        <dbReference type="Proteomes" id="UP000037688"/>
    </source>
</evidence>
<reference evidence="2 3" key="1">
    <citation type="submission" date="2015-08" db="EMBL/GenBank/DDBJ databases">
        <title>Draft genome sequence of cellulolytic and xylanolytic Paenibacillus sp. A59, isolated from a decaying forest soil from Patagonia, Argentina.</title>
        <authorList>
            <person name="Ghio S."/>
            <person name="Caceres A.M."/>
            <person name="Talia P."/>
            <person name="Grasso D."/>
            <person name="Campos E."/>
        </authorList>
    </citation>
    <scope>NUCLEOTIDE SEQUENCE [LARGE SCALE GENOMIC DNA]</scope>
    <source>
        <strain evidence="2 3">A59</strain>
    </source>
</reference>
<accession>A0A0M9BL30</accession>
<evidence type="ECO:0000256" key="1">
    <source>
        <dbReference type="ARBA" id="ARBA00006547"/>
    </source>
</evidence>
<comment type="caution">
    <text evidence="2">The sequence shown here is derived from an EMBL/GenBank/DDBJ whole genome shotgun (WGS) entry which is preliminary data.</text>
</comment>
<dbReference type="PANTHER" id="PTHR11786">
    <property type="entry name" value="N-HYDROXYARYLAMINE O-ACETYLTRANSFERASE"/>
    <property type="match status" value="1"/>
</dbReference>
<dbReference type="GO" id="GO:0016407">
    <property type="term" value="F:acetyltransferase activity"/>
    <property type="evidence" value="ECO:0007669"/>
    <property type="project" value="InterPro"/>
</dbReference>
<protein>
    <submittedName>
        <fullName evidence="2">Acetyltransferase</fullName>
    </submittedName>
</protein>
<dbReference type="SUPFAM" id="SSF54001">
    <property type="entry name" value="Cysteine proteinases"/>
    <property type="match status" value="1"/>
</dbReference>
<dbReference type="RefSeq" id="WP_053782565.1">
    <property type="nucleotide sequence ID" value="NZ_LITU01000070.1"/>
</dbReference>
<dbReference type="Pfam" id="PF00797">
    <property type="entry name" value="Acetyltransf_2"/>
    <property type="match status" value="1"/>
</dbReference>
<dbReference type="InterPro" id="IPR038765">
    <property type="entry name" value="Papain-like_cys_pep_sf"/>
</dbReference>
<gene>
    <name evidence="2" type="ORF">AMS66_20535</name>
</gene>
<comment type="similarity">
    <text evidence="1">Belongs to the arylamine N-acetyltransferase family.</text>
</comment>
<sequence>MNVTLTQPELHAYLKRIGINDIKEPTLEFLSEIQQAHVQHLSWQTVDIFAGRPASIDLQESIQLILQGRSGYCFHLNGAFSILLHSLGYTVHWHRAGVQPYGEQPRVNSFHLGLSVLLPDADPNVERWIVDVGLGGMPFEPLPLRYGTYGSAPFTYTLMPSSVASGGWRLEYEPNGPSEGVDYAPEVLTSLEEFIPKHEFYSQSADSPWHKAFLLRQRDALQSTELRGCMLRTHDREGIRKTEIQTYTDWRDVLAEQFHEPLVNYTELERKEMWGRVQAAHEEWKRTQQA</sequence>
<dbReference type="InterPro" id="IPR001447">
    <property type="entry name" value="Arylamine_N-AcTrfase"/>
</dbReference>
<keyword evidence="3" id="KW-1185">Reference proteome</keyword>
<dbReference type="EMBL" id="LITU01000070">
    <property type="protein sequence ID" value="KOY14383.1"/>
    <property type="molecule type" value="Genomic_DNA"/>
</dbReference>
<organism evidence="2 3">
    <name type="scientific">Paenibacillus xylanivorans</name>
    <dbReference type="NCBI Taxonomy" id="1705561"/>
    <lineage>
        <taxon>Bacteria</taxon>
        <taxon>Bacillati</taxon>
        <taxon>Bacillota</taxon>
        <taxon>Bacilli</taxon>
        <taxon>Bacillales</taxon>
        <taxon>Paenibacillaceae</taxon>
        <taxon>Paenibacillus</taxon>
    </lineage>
</organism>
<dbReference type="Proteomes" id="UP000037688">
    <property type="component" value="Unassembled WGS sequence"/>
</dbReference>
<name>A0A0M9BL30_9BACL</name>
<dbReference type="PATRIC" id="fig|1705561.3.peg.4281"/>
<dbReference type="OrthoDB" id="7181050at2"/>
<dbReference type="Gene3D" id="2.40.128.150">
    <property type="entry name" value="Cysteine proteinases"/>
    <property type="match status" value="1"/>
</dbReference>
<evidence type="ECO:0000313" key="2">
    <source>
        <dbReference type="EMBL" id="KOY14383.1"/>
    </source>
</evidence>
<keyword evidence="2" id="KW-0808">Transferase</keyword>